<name>A0A1I6EGD1_9FIRM</name>
<keyword evidence="3" id="KW-1185">Reference proteome</keyword>
<dbReference type="STRING" id="39060.SAMN05660706_1429"/>
<dbReference type="InterPro" id="IPR036583">
    <property type="entry name" value="23S_rRNA_IVS_sf"/>
</dbReference>
<protein>
    <submittedName>
        <fullName evidence="2">Four helix bundle protein</fullName>
    </submittedName>
</protein>
<evidence type="ECO:0000313" key="3">
    <source>
        <dbReference type="Proteomes" id="UP000199584"/>
    </source>
</evidence>
<dbReference type="Gene3D" id="1.20.1440.60">
    <property type="entry name" value="23S rRNA-intervening sequence"/>
    <property type="match status" value="1"/>
</dbReference>
<feature type="domain" description="bAvd-like" evidence="1">
    <location>
        <begin position="1"/>
        <end position="96"/>
    </location>
</feature>
<dbReference type="InterPro" id="IPR055360">
    <property type="entry name" value="bAvd"/>
</dbReference>
<dbReference type="OrthoDB" id="9814817at2"/>
<evidence type="ECO:0000259" key="1">
    <source>
        <dbReference type="Pfam" id="PF22296"/>
    </source>
</evidence>
<accession>A0A1I6EGD1</accession>
<dbReference type="CDD" id="cd16376">
    <property type="entry name" value="Avd_like"/>
    <property type="match status" value="1"/>
</dbReference>
<organism evidence="2 3">
    <name type="scientific">Desulfoscipio geothermicus DSM 3669</name>
    <dbReference type="NCBI Taxonomy" id="1121426"/>
    <lineage>
        <taxon>Bacteria</taxon>
        <taxon>Bacillati</taxon>
        <taxon>Bacillota</taxon>
        <taxon>Clostridia</taxon>
        <taxon>Eubacteriales</taxon>
        <taxon>Desulfallaceae</taxon>
        <taxon>Desulfoscipio</taxon>
    </lineage>
</organism>
<proteinExistence type="predicted"/>
<gene>
    <name evidence="2" type="ORF">SAMN05660706_1429</name>
</gene>
<reference evidence="3" key="1">
    <citation type="submission" date="2016-10" db="EMBL/GenBank/DDBJ databases">
        <authorList>
            <person name="Varghese N."/>
            <person name="Submissions S."/>
        </authorList>
    </citation>
    <scope>NUCLEOTIDE SEQUENCE [LARGE SCALE GENOMIC DNA]</scope>
    <source>
        <strain evidence="3">DSM 3669</strain>
    </source>
</reference>
<dbReference type="Pfam" id="PF22296">
    <property type="entry name" value="bAvd"/>
    <property type="match status" value="1"/>
</dbReference>
<dbReference type="EMBL" id="FOYM01000042">
    <property type="protein sequence ID" value="SFR16794.1"/>
    <property type="molecule type" value="Genomic_DNA"/>
</dbReference>
<sequence>MIEYGYTCLRQFPKSEKFTLAAEIKDTMIRLLKLIIRANKRYYKKTTLQDIDIELATLRAYIRLAKDLKFLPIKKYENWSKMLSEIGKMLGGWIKSAKK</sequence>
<evidence type="ECO:0000313" key="2">
    <source>
        <dbReference type="EMBL" id="SFR16794.1"/>
    </source>
</evidence>
<dbReference type="NCBIfam" id="NF033474">
    <property type="entry name" value="DivGenRetAVD"/>
    <property type="match status" value="1"/>
</dbReference>
<dbReference type="Proteomes" id="UP000199584">
    <property type="component" value="Unassembled WGS sequence"/>
</dbReference>
<dbReference type="NCBIfam" id="TIGR02436">
    <property type="entry name" value="four helix bundle protein"/>
    <property type="match status" value="1"/>
</dbReference>
<dbReference type="SUPFAM" id="SSF158446">
    <property type="entry name" value="IVS-encoded protein-like"/>
    <property type="match status" value="1"/>
</dbReference>
<dbReference type="AlphaFoldDB" id="A0A1I6EGD1"/>
<dbReference type="InterPro" id="IPR012657">
    <property type="entry name" value="23S_rRNA-intervening_sequence"/>
</dbReference>